<evidence type="ECO:0000313" key="1">
    <source>
        <dbReference type="EMBL" id="RJF89508.1"/>
    </source>
</evidence>
<keyword evidence="2" id="KW-1185">Reference proteome</keyword>
<sequence>MTAKYRLSAAAREDIVELLAWTDEHFGELARLRYERLLATALRDVAADPERPGSIKRPDLGEQVRSYHLRHSRERARHESGIVRNPRHFLLYRAVRSGVIGVGRVLYDAMDLERHLPSAYGDE</sequence>
<comment type="caution">
    <text evidence="1">The sequence shown here is derived from an EMBL/GenBank/DDBJ whole genome shotgun (WGS) entry which is preliminary data.</text>
</comment>
<dbReference type="InterPro" id="IPR035093">
    <property type="entry name" value="RelE/ParE_toxin_dom_sf"/>
</dbReference>
<dbReference type="OrthoDB" id="5457915at2"/>
<dbReference type="EMBL" id="QYUK01000011">
    <property type="protein sequence ID" value="RJF89508.1"/>
    <property type="molecule type" value="Genomic_DNA"/>
</dbReference>
<gene>
    <name evidence="1" type="ORF">D3874_23145</name>
</gene>
<reference evidence="1 2" key="1">
    <citation type="submission" date="2018-09" db="EMBL/GenBank/DDBJ databases">
        <authorList>
            <person name="Zhu H."/>
        </authorList>
    </citation>
    <scope>NUCLEOTIDE SEQUENCE [LARGE SCALE GENOMIC DNA]</scope>
    <source>
        <strain evidence="1 2">K1W22B-8</strain>
    </source>
</reference>
<evidence type="ECO:0000313" key="2">
    <source>
        <dbReference type="Proteomes" id="UP000284605"/>
    </source>
</evidence>
<organism evidence="1 2">
    <name type="scientific">Oleomonas cavernae</name>
    <dbReference type="NCBI Taxonomy" id="2320859"/>
    <lineage>
        <taxon>Bacteria</taxon>
        <taxon>Pseudomonadati</taxon>
        <taxon>Pseudomonadota</taxon>
        <taxon>Alphaproteobacteria</taxon>
        <taxon>Acetobacterales</taxon>
        <taxon>Acetobacteraceae</taxon>
        <taxon>Oleomonas</taxon>
    </lineage>
</organism>
<dbReference type="AlphaFoldDB" id="A0A418WHN5"/>
<dbReference type="RefSeq" id="WP_119781479.1">
    <property type="nucleotide sequence ID" value="NZ_QYUK01000011.1"/>
</dbReference>
<dbReference type="Proteomes" id="UP000284605">
    <property type="component" value="Unassembled WGS sequence"/>
</dbReference>
<dbReference type="Gene3D" id="3.30.2310.20">
    <property type="entry name" value="RelE-like"/>
    <property type="match status" value="1"/>
</dbReference>
<protein>
    <submittedName>
        <fullName evidence="1">Type II toxin-antitoxin system RelE/ParE family toxin</fullName>
    </submittedName>
</protein>
<proteinExistence type="predicted"/>
<accession>A0A418WHN5</accession>
<name>A0A418WHN5_9PROT</name>